<evidence type="ECO:0000313" key="3">
    <source>
        <dbReference type="EMBL" id="PNY27940.1"/>
    </source>
</evidence>
<dbReference type="Gene3D" id="1.10.167.10">
    <property type="entry name" value="Regulator of G-protein Signalling 4, domain 2"/>
    <property type="match status" value="1"/>
</dbReference>
<feature type="transmembrane region" description="Helical" evidence="2">
    <location>
        <begin position="55"/>
        <end position="77"/>
    </location>
</feature>
<feature type="transmembrane region" description="Helical" evidence="2">
    <location>
        <begin position="89"/>
        <end position="111"/>
    </location>
</feature>
<organism evidence="3 4">
    <name type="scientific">Tolypocladium capitatum</name>
    <dbReference type="NCBI Taxonomy" id="45235"/>
    <lineage>
        <taxon>Eukaryota</taxon>
        <taxon>Fungi</taxon>
        <taxon>Dikarya</taxon>
        <taxon>Ascomycota</taxon>
        <taxon>Pezizomycotina</taxon>
        <taxon>Sordariomycetes</taxon>
        <taxon>Hypocreomycetidae</taxon>
        <taxon>Hypocreales</taxon>
        <taxon>Ophiocordycipitaceae</taxon>
        <taxon>Tolypocladium</taxon>
    </lineage>
</organism>
<dbReference type="OrthoDB" id="5313079at2759"/>
<dbReference type="STRING" id="45235.A0A2K3QKB1"/>
<dbReference type="InterPro" id="IPR036305">
    <property type="entry name" value="RGS_sf"/>
</dbReference>
<feature type="transmembrane region" description="Helical" evidence="2">
    <location>
        <begin position="152"/>
        <end position="173"/>
    </location>
</feature>
<gene>
    <name evidence="3" type="ORF">TCAP_02136</name>
</gene>
<evidence type="ECO:0000313" key="4">
    <source>
        <dbReference type="Proteomes" id="UP000236621"/>
    </source>
</evidence>
<evidence type="ECO:0000256" key="2">
    <source>
        <dbReference type="SAM" id="Phobius"/>
    </source>
</evidence>
<feature type="transmembrane region" description="Helical" evidence="2">
    <location>
        <begin position="205"/>
        <end position="224"/>
    </location>
</feature>
<feature type="region of interest" description="Disordered" evidence="1">
    <location>
        <begin position="550"/>
        <end position="572"/>
    </location>
</feature>
<sequence>MGSEFGVQADSRKEPVLGGVGIFWACWTCIWTTLLVAGMAYLVSRRQTSILRIRGLGLSLSSIALLHLYWISVQLGYVLGPVAPANAEYWIMGIYLPFGIALFHASNSRFLHIAKAQKKYSQHGNHIDRPASSRPKDGVVDRFRGLDYTSKILVVVGLGMQFQLFLTVFMYLISRKWHSSWGIPGTEVTGTEMEQKMEMGRGWEWWPSVLWQFFWAWIIAPFILWQARGIRDTQGWSVQTIACAIANLHAAPMWLVALYVPAMESVNKYWIPPQWIAVSIMMMEIFTVFLPCWEVMRHQTLRQETLDSIAQWESNNKVSRSGARPPNSAPTVVESIMSGWKSTNGSVKTNNSGESILTMSALEYVLERNPTPLQEFSALRDFSGENIAFLTCVAEWKNSLPRVVREGAKGARDQNTRELVRERFNRALRIYAEFVSTRDAEFPINISSQDLKKLEGVFEGSARTLYGEKRDVDVITPFDTPEFPIKCPPTATSCSSHGSEKSIGEDRVQFWGAVPETFDEAVFDDAEKSIKYLVLTNTWPKFVRERRSSMDSLDAAEAGNPVVQTARERRAK</sequence>
<accession>A0A2K3QKB1</accession>
<evidence type="ECO:0000256" key="1">
    <source>
        <dbReference type="SAM" id="MobiDB-lite"/>
    </source>
</evidence>
<feature type="transmembrane region" description="Helical" evidence="2">
    <location>
        <begin position="236"/>
        <end position="262"/>
    </location>
</feature>
<dbReference type="AlphaFoldDB" id="A0A2K3QKB1"/>
<protein>
    <recommendedName>
        <fullName evidence="5">RGS domain-containing protein</fullName>
    </recommendedName>
</protein>
<feature type="transmembrane region" description="Helical" evidence="2">
    <location>
        <begin position="20"/>
        <end position="43"/>
    </location>
</feature>
<evidence type="ECO:0008006" key="5">
    <source>
        <dbReference type="Google" id="ProtNLM"/>
    </source>
</evidence>
<dbReference type="EMBL" id="NRSZ01000325">
    <property type="protein sequence ID" value="PNY27940.1"/>
    <property type="molecule type" value="Genomic_DNA"/>
</dbReference>
<keyword evidence="4" id="KW-1185">Reference proteome</keyword>
<feature type="transmembrane region" description="Helical" evidence="2">
    <location>
        <begin position="274"/>
        <end position="293"/>
    </location>
</feature>
<keyword evidence="2" id="KW-1133">Transmembrane helix</keyword>
<keyword evidence="2" id="KW-0472">Membrane</keyword>
<reference evidence="3 4" key="1">
    <citation type="submission" date="2017-08" db="EMBL/GenBank/DDBJ databases">
        <title>Harnessing the power of phylogenomics to disentangle the directionality and signatures of interkingdom host jumping in the parasitic fungal genus Tolypocladium.</title>
        <authorList>
            <person name="Quandt C.A."/>
            <person name="Patterson W."/>
            <person name="Spatafora J.W."/>
        </authorList>
    </citation>
    <scope>NUCLEOTIDE SEQUENCE [LARGE SCALE GENOMIC DNA]</scope>
    <source>
        <strain evidence="3 4">CBS 113982</strain>
    </source>
</reference>
<dbReference type="SUPFAM" id="SSF48097">
    <property type="entry name" value="Regulator of G-protein signaling, RGS"/>
    <property type="match status" value="1"/>
</dbReference>
<name>A0A2K3QKB1_9HYPO</name>
<dbReference type="InterPro" id="IPR044926">
    <property type="entry name" value="RGS_subdomain_2"/>
</dbReference>
<dbReference type="Proteomes" id="UP000236621">
    <property type="component" value="Unassembled WGS sequence"/>
</dbReference>
<comment type="caution">
    <text evidence="3">The sequence shown here is derived from an EMBL/GenBank/DDBJ whole genome shotgun (WGS) entry which is preliminary data.</text>
</comment>
<keyword evidence="2" id="KW-0812">Transmembrane</keyword>
<proteinExistence type="predicted"/>